<protein>
    <submittedName>
        <fullName evidence="1">Uncharacterized protein</fullName>
    </submittedName>
</protein>
<feature type="non-terminal residue" evidence="1">
    <location>
        <position position="171"/>
    </location>
</feature>
<keyword evidence="2" id="KW-1185">Reference proteome</keyword>
<organism evidence="1 2">
    <name type="scientific">Pristionchus mayeri</name>
    <dbReference type="NCBI Taxonomy" id="1317129"/>
    <lineage>
        <taxon>Eukaryota</taxon>
        <taxon>Metazoa</taxon>
        <taxon>Ecdysozoa</taxon>
        <taxon>Nematoda</taxon>
        <taxon>Chromadorea</taxon>
        <taxon>Rhabditida</taxon>
        <taxon>Rhabditina</taxon>
        <taxon>Diplogasteromorpha</taxon>
        <taxon>Diplogasteroidea</taxon>
        <taxon>Neodiplogasteridae</taxon>
        <taxon>Pristionchus</taxon>
    </lineage>
</organism>
<comment type="caution">
    <text evidence="1">The sequence shown here is derived from an EMBL/GenBank/DDBJ whole genome shotgun (WGS) entry which is preliminary data.</text>
</comment>
<evidence type="ECO:0000313" key="2">
    <source>
        <dbReference type="Proteomes" id="UP001328107"/>
    </source>
</evidence>
<evidence type="ECO:0000313" key="1">
    <source>
        <dbReference type="EMBL" id="GMR48743.1"/>
    </source>
</evidence>
<proteinExistence type="predicted"/>
<feature type="non-terminal residue" evidence="1">
    <location>
        <position position="1"/>
    </location>
</feature>
<gene>
    <name evidence="1" type="ORF">PMAYCL1PPCAC_18938</name>
</gene>
<dbReference type="AlphaFoldDB" id="A0AAN5CQJ7"/>
<sequence>SSGGYRRSTFSRNLSENWEKSSLRSFFHFQDSSMSGQRRGSKGRTVTRNCCPRILHPFSITVVQPSMISLFSLTSLQSMVSSMESDVEELRDSSLEGVFFSLLSLANSSFITSDISFISDDVTSSIHMCSRHWAMEEMKGGMNSFSSSLLASLISSLITFQYSCQSETWPE</sequence>
<name>A0AAN5CQJ7_9BILA</name>
<reference evidence="2" key="1">
    <citation type="submission" date="2022-10" db="EMBL/GenBank/DDBJ databases">
        <title>Genome assembly of Pristionchus species.</title>
        <authorList>
            <person name="Yoshida K."/>
            <person name="Sommer R.J."/>
        </authorList>
    </citation>
    <scope>NUCLEOTIDE SEQUENCE [LARGE SCALE GENOMIC DNA]</scope>
    <source>
        <strain evidence="2">RS5460</strain>
    </source>
</reference>
<accession>A0AAN5CQJ7</accession>
<dbReference type="Proteomes" id="UP001328107">
    <property type="component" value="Unassembled WGS sequence"/>
</dbReference>
<dbReference type="EMBL" id="BTRK01000004">
    <property type="protein sequence ID" value="GMR48743.1"/>
    <property type="molecule type" value="Genomic_DNA"/>
</dbReference>